<dbReference type="InterPro" id="IPR000917">
    <property type="entry name" value="Sulfatase_N"/>
</dbReference>
<feature type="transmembrane region" description="Helical" evidence="1">
    <location>
        <begin position="75"/>
        <end position="92"/>
    </location>
</feature>
<reference evidence="3" key="1">
    <citation type="submission" date="2018-05" db="EMBL/GenBank/DDBJ databases">
        <authorList>
            <person name="Lanie J.A."/>
            <person name="Ng W.-L."/>
            <person name="Kazmierczak K.M."/>
            <person name="Andrzejewski T.M."/>
            <person name="Davidsen T.M."/>
            <person name="Wayne K.J."/>
            <person name="Tettelin H."/>
            <person name="Glass J.I."/>
            <person name="Rusch D."/>
            <person name="Podicherti R."/>
            <person name="Tsui H.-C.T."/>
            <person name="Winkler M.E."/>
        </authorList>
    </citation>
    <scope>NUCLEOTIDE SEQUENCE</scope>
</reference>
<dbReference type="InterPro" id="IPR017850">
    <property type="entry name" value="Alkaline_phosphatase_core_sf"/>
</dbReference>
<protein>
    <recommendedName>
        <fullName evidence="2">Sulfatase N-terminal domain-containing protein</fullName>
    </recommendedName>
</protein>
<keyword evidence="1" id="KW-0472">Membrane</keyword>
<dbReference type="EMBL" id="UINC01004708">
    <property type="protein sequence ID" value="SVA16283.1"/>
    <property type="molecule type" value="Genomic_DNA"/>
</dbReference>
<feature type="transmembrane region" description="Helical" evidence="1">
    <location>
        <begin position="51"/>
        <end position="68"/>
    </location>
</feature>
<evidence type="ECO:0000259" key="2">
    <source>
        <dbReference type="Pfam" id="PF00884"/>
    </source>
</evidence>
<dbReference type="SUPFAM" id="SSF53649">
    <property type="entry name" value="Alkaline phosphatase-like"/>
    <property type="match status" value="1"/>
</dbReference>
<proteinExistence type="predicted"/>
<dbReference type="AlphaFoldDB" id="A0A381TQE3"/>
<feature type="transmembrane region" description="Helical" evidence="1">
    <location>
        <begin position="127"/>
        <end position="151"/>
    </location>
</feature>
<feature type="domain" description="Sulfatase N-terminal" evidence="2">
    <location>
        <begin position="314"/>
        <end position="484"/>
    </location>
</feature>
<evidence type="ECO:0000256" key="1">
    <source>
        <dbReference type="SAM" id="Phobius"/>
    </source>
</evidence>
<evidence type="ECO:0000313" key="3">
    <source>
        <dbReference type="EMBL" id="SVA16283.1"/>
    </source>
</evidence>
<dbReference type="Gene3D" id="3.40.720.10">
    <property type="entry name" value="Alkaline Phosphatase, subunit A"/>
    <property type="match status" value="1"/>
</dbReference>
<feature type="transmembrane region" description="Helical" evidence="1">
    <location>
        <begin position="163"/>
        <end position="183"/>
    </location>
</feature>
<keyword evidence="1" id="KW-0812">Transmembrane</keyword>
<accession>A0A381TQE3</accession>
<keyword evidence="1" id="KW-1133">Transmembrane helix</keyword>
<dbReference type="Pfam" id="PF00884">
    <property type="entry name" value="Sulfatase"/>
    <property type="match status" value="1"/>
</dbReference>
<gene>
    <name evidence="3" type="ORF">METZ01_LOCUS69137</name>
</gene>
<feature type="transmembrane region" description="Helical" evidence="1">
    <location>
        <begin position="21"/>
        <end position="39"/>
    </location>
</feature>
<sequence length="546" mass="59778">MQRRSSTGVLVSARRLARWGRCVAGFVLLNLSLTFASIWPTLGVRPSGELSVELALCVVALIVVRRHWDGPSRTALRWLAGGWLLLVVGRYVEVTVTSLYGRDVNVYWDLQHIPAVGSMFAAVADTWLVASATVALLAGVIMSYLITRWALGVVADATKVRGAQWVLGSVAGAVLVLSVAQPLGMSVPGAARVASPVAAVYARELGELIYEMSGAGVRDLGAPPVLSSDLSRVRGADVFVFFLESYGAVSWDRPELATPLAASRAEFEADVRETGRGVASAFVESTTFGGESWLAHISLLTGTEVRDPATSVRLMAQERDTMVKLFGRQGYRTVAIMPGMLVPWPEGAFYGFEEIYDHERLDYRGPPFGWWSVNDQYALARVDEVEIAPRRDRSAFVVFATITTHAPFVPTPPFQADWARMLSDYPYESESLDEAWSAWPDWMNLGPSYVESLRYAFANIGGYLRLRADRDLVIVLVGDHQPPALVSGEGASWEVPVHVITSRTEVLDRLTRVHGFVEDLEPQHPKVARMDTLLPVLLDAFGDGGV</sequence>
<organism evidence="3">
    <name type="scientific">marine metagenome</name>
    <dbReference type="NCBI Taxonomy" id="408172"/>
    <lineage>
        <taxon>unclassified sequences</taxon>
        <taxon>metagenomes</taxon>
        <taxon>ecological metagenomes</taxon>
    </lineage>
</organism>
<name>A0A381TQE3_9ZZZZ</name>